<proteinExistence type="predicted"/>
<dbReference type="PANTHER" id="PTHR42834">
    <property type="entry name" value="ENDONUCLEASE/EXONUCLEASE/PHOSPHATASE FAMILY PROTEIN (AFU_ORTHOLOGUE AFUA_3G09210)"/>
    <property type="match status" value="1"/>
</dbReference>
<protein>
    <submittedName>
        <fullName evidence="2">Endonuclease/exonuclease/phosphatase family protein</fullName>
    </submittedName>
</protein>
<dbReference type="SUPFAM" id="SSF56219">
    <property type="entry name" value="DNase I-like"/>
    <property type="match status" value="1"/>
</dbReference>
<keyword evidence="3" id="KW-1185">Reference proteome</keyword>
<sequence>MGESVGLVDEENFDNAREPIAQTFEADGDTFTVIANHLKSKGAGGASGDNADQGDGQGAYNADRTRQAQALAGFVETLQASTGDDDVLVLGDLNAYSQEDPIELLREAGLTDLGTQFDEGRYSYVFDDMSGSLDHAMATASLTAKVTDVAHWNINSVESFAYQYDGDPELYAPHQFRSSDHDPILVGIDLTESAEPEPEVGNPTGIANGNSWIHPQDQVAYIAGYFVNTDSVPVQVRLLTDHGQSEAQTVAPGAAGYLTVDTGLAELPAGTATLRVYKNVGGQGYQSLFPVTYPGRSATGTPPPGTGNPTGVANGNSWVHPQEQVAYIAGHFVNTDSVPVDVRLLTPHGQSQAQRVAPGQAVYLTVDTQLTELSAGTATFRVYKNVGGKGYQSLFRVAYPGQSAAGD</sequence>
<reference evidence="2 3" key="1">
    <citation type="submission" date="2023-12" db="EMBL/GenBank/DDBJ databases">
        <title>Blastococcus brunescens sp. nov., an actonobacterium isolated from sandstone collected in sahara desert.</title>
        <authorList>
            <person name="Gtari M."/>
            <person name="Ghodhbane F."/>
        </authorList>
    </citation>
    <scope>NUCLEOTIDE SEQUENCE [LARGE SCALE GENOMIC DNA]</scope>
    <source>
        <strain evidence="2 3">BMG 8361</strain>
    </source>
</reference>
<dbReference type="InterPro" id="IPR036691">
    <property type="entry name" value="Endo/exonu/phosph_ase_sf"/>
</dbReference>
<dbReference type="GO" id="GO:0004519">
    <property type="term" value="F:endonuclease activity"/>
    <property type="evidence" value="ECO:0007669"/>
    <property type="project" value="UniProtKB-KW"/>
</dbReference>
<feature type="domain" description="Endonuclease/exonuclease/phosphatase" evidence="1">
    <location>
        <begin position="32"/>
        <end position="181"/>
    </location>
</feature>
<keyword evidence="2" id="KW-0540">Nuclease</keyword>
<dbReference type="Pfam" id="PF03372">
    <property type="entry name" value="Exo_endo_phos"/>
    <property type="match status" value="1"/>
</dbReference>
<keyword evidence="2" id="KW-0378">Hydrolase</keyword>
<gene>
    <name evidence="2" type="ORF">U6N30_12775</name>
</gene>
<dbReference type="Proteomes" id="UP001324287">
    <property type="component" value="Chromosome"/>
</dbReference>
<evidence type="ECO:0000313" key="3">
    <source>
        <dbReference type="Proteomes" id="UP001324287"/>
    </source>
</evidence>
<dbReference type="EMBL" id="CP141261">
    <property type="protein sequence ID" value="WRL66258.1"/>
    <property type="molecule type" value="Genomic_DNA"/>
</dbReference>
<dbReference type="InterPro" id="IPR005135">
    <property type="entry name" value="Endo/exonuclease/phosphatase"/>
</dbReference>
<dbReference type="Gene3D" id="3.60.10.10">
    <property type="entry name" value="Endonuclease/exonuclease/phosphatase"/>
    <property type="match status" value="1"/>
</dbReference>
<dbReference type="RefSeq" id="WP_324277573.1">
    <property type="nucleotide sequence ID" value="NZ_CP141261.1"/>
</dbReference>
<dbReference type="PANTHER" id="PTHR42834:SF1">
    <property type="entry name" value="ENDONUCLEASE_EXONUCLEASE_PHOSPHATASE FAMILY PROTEIN (AFU_ORTHOLOGUE AFUA_3G09210)"/>
    <property type="match status" value="1"/>
</dbReference>
<evidence type="ECO:0000313" key="2">
    <source>
        <dbReference type="EMBL" id="WRL66258.1"/>
    </source>
</evidence>
<evidence type="ECO:0000259" key="1">
    <source>
        <dbReference type="Pfam" id="PF03372"/>
    </source>
</evidence>
<accession>A0ABZ1B8W3</accession>
<keyword evidence="2" id="KW-0255">Endonuclease</keyword>
<name>A0ABZ1B8W3_9ACTN</name>
<organism evidence="2 3">
    <name type="scientific">Blastococcus brunescens</name>
    <dbReference type="NCBI Taxonomy" id="1564165"/>
    <lineage>
        <taxon>Bacteria</taxon>
        <taxon>Bacillati</taxon>
        <taxon>Actinomycetota</taxon>
        <taxon>Actinomycetes</taxon>
        <taxon>Geodermatophilales</taxon>
        <taxon>Geodermatophilaceae</taxon>
        <taxon>Blastococcus</taxon>
    </lineage>
</organism>